<reference evidence="1" key="2">
    <citation type="journal article" date="2023" name="Microbiol Resour">
        <title>Decontamination and Annotation of the Draft Genome Sequence of the Oomycete Lagenidium giganteum ARSEF 373.</title>
        <authorList>
            <person name="Morgan W.R."/>
            <person name="Tartar A."/>
        </authorList>
    </citation>
    <scope>NUCLEOTIDE SEQUENCE</scope>
    <source>
        <strain evidence="1">ARSEF 373</strain>
    </source>
</reference>
<proteinExistence type="predicted"/>
<name>A0AAV2Z666_9STRA</name>
<dbReference type="Proteomes" id="UP001146120">
    <property type="component" value="Unassembled WGS sequence"/>
</dbReference>
<gene>
    <name evidence="1" type="ORF">N0F65_004817</name>
</gene>
<organism evidence="1 2">
    <name type="scientific">Lagenidium giganteum</name>
    <dbReference type="NCBI Taxonomy" id="4803"/>
    <lineage>
        <taxon>Eukaryota</taxon>
        <taxon>Sar</taxon>
        <taxon>Stramenopiles</taxon>
        <taxon>Oomycota</taxon>
        <taxon>Peronosporomycetes</taxon>
        <taxon>Pythiales</taxon>
        <taxon>Pythiaceae</taxon>
    </lineage>
</organism>
<dbReference type="AlphaFoldDB" id="A0AAV2Z666"/>
<keyword evidence="2" id="KW-1185">Reference proteome</keyword>
<sequence>MSRRKYDVASIVRVRDCGRRGDDNACLTIAVDDSRYEGCVFASNAIDWFPIVSSLRWFGQTYLHLRIALLLVGCYVARAQEPAYARASICSKLQTTWHLFVRLPSSSLVYGSSIPIVCYALAQVIDASLTYEIIAQHFAQKMGMFTFDARVFFPLAATQMRNVWCLALVVHSVLHWLVVCRSNWSPSQGIPGLPGMFLASAASVSLFTQFRALSLRDAKILTVQLAQREDRQPFASARFVTDHHGPGNMLLEGVVLDLKVFLCLFVSIAMFLGTAHAWLEWRQAYGCRRHSPFSLLVMRSAVPYSAGSLWPAVALSIRWNDSVFSNVLVARRLGPGAELLPKIKVSDTVVTMDDNDGNDSASQRLVLGDSARTRRTQSKFLLHHMEHVHSRCDEVDVVVVLLNLVAMTDPLTLIRLRWIGGYRIQYFEFMPTGRVIILPQQVMRAKANINLPWPQLSYLGEVDSRALQWADLLHCG</sequence>
<comment type="caution">
    <text evidence="1">The sequence shown here is derived from an EMBL/GenBank/DDBJ whole genome shotgun (WGS) entry which is preliminary data.</text>
</comment>
<accession>A0AAV2Z666</accession>
<evidence type="ECO:0000313" key="2">
    <source>
        <dbReference type="Proteomes" id="UP001146120"/>
    </source>
</evidence>
<reference evidence="1" key="1">
    <citation type="submission" date="2022-11" db="EMBL/GenBank/DDBJ databases">
        <authorList>
            <person name="Morgan W.R."/>
            <person name="Tartar A."/>
        </authorList>
    </citation>
    <scope>NUCLEOTIDE SEQUENCE</scope>
    <source>
        <strain evidence="1">ARSEF 373</strain>
    </source>
</reference>
<evidence type="ECO:0000313" key="1">
    <source>
        <dbReference type="EMBL" id="DBA02182.1"/>
    </source>
</evidence>
<dbReference type="EMBL" id="DAKRPA010000035">
    <property type="protein sequence ID" value="DBA02182.1"/>
    <property type="molecule type" value="Genomic_DNA"/>
</dbReference>
<protein>
    <submittedName>
        <fullName evidence="1">Uncharacterized protein</fullName>
    </submittedName>
</protein>